<dbReference type="Gene3D" id="3.40.630.10">
    <property type="entry name" value="Zn peptidases"/>
    <property type="match status" value="1"/>
</dbReference>
<dbReference type="SUPFAM" id="SSF53187">
    <property type="entry name" value="Zn-dependent exopeptidases"/>
    <property type="match status" value="1"/>
</dbReference>
<evidence type="ECO:0000259" key="5">
    <source>
        <dbReference type="Pfam" id="PF24827"/>
    </source>
</evidence>
<evidence type="ECO:0000256" key="3">
    <source>
        <dbReference type="ARBA" id="ARBA00022801"/>
    </source>
</evidence>
<evidence type="ECO:0000256" key="2">
    <source>
        <dbReference type="ARBA" id="ARBA00022723"/>
    </source>
</evidence>
<dbReference type="EMBL" id="JAZDRP010000005">
    <property type="protein sequence ID" value="MEE2526772.1"/>
    <property type="molecule type" value="Genomic_DNA"/>
</dbReference>
<keyword evidence="3" id="KW-0378">Hydrolase</keyword>
<organism evidence="6 7">
    <name type="scientific">Hyphobacterium lacteum</name>
    <dbReference type="NCBI Taxonomy" id="3116575"/>
    <lineage>
        <taxon>Bacteria</taxon>
        <taxon>Pseudomonadati</taxon>
        <taxon>Pseudomonadota</taxon>
        <taxon>Alphaproteobacteria</taxon>
        <taxon>Maricaulales</taxon>
        <taxon>Maricaulaceae</taxon>
        <taxon>Hyphobacterium</taxon>
    </lineage>
</organism>
<sequence length="333" mass="36960">MADLDLRLDRMDQLPGAMARTAARDVRTLFPESTLITLEGRQKDPLFVSALIHGNETVGWEALKKLQAWMTHHPLPRSLLIFIGNVRAAEQQKRMVPGRPDYNRIWKGGDTPEHALAARVLAEARAARPFAAIDLHNNTGANPLYALVHERRAPDLQLTSLFAAHAMWTRNPPGTLSEALSDFCPAITAECGHSGIAANEEAAFNLILDALHIDHWRGEADLDLDVYRVTGRIEIDPDAAIVFEHGAAGDIELPASLEKWNFFDRPAGSTFARLLNGKDVVRVCDDDGRDVTEDVFRREGDRLLLTRDFTPAMLTVNETAIRADCLGYLMEKA</sequence>
<comment type="cofactor">
    <cofactor evidence="1">
        <name>Zn(2+)</name>
        <dbReference type="ChEBI" id="CHEBI:29105"/>
    </cofactor>
</comment>
<dbReference type="Pfam" id="PF24827">
    <property type="entry name" value="AstE_AspA_cat"/>
    <property type="match status" value="1"/>
</dbReference>
<protein>
    <submittedName>
        <fullName evidence="6">Succinylglutamate desuccinylase/aspartoacylase family protein</fullName>
    </submittedName>
</protein>
<dbReference type="RefSeq" id="WP_330199433.1">
    <property type="nucleotide sequence ID" value="NZ_JAZDRP010000005.1"/>
</dbReference>
<accession>A0ABU7LS74</accession>
<evidence type="ECO:0000256" key="1">
    <source>
        <dbReference type="ARBA" id="ARBA00001947"/>
    </source>
</evidence>
<feature type="domain" description="Succinylglutamate desuccinylase/Aspartoacylase catalytic" evidence="5">
    <location>
        <begin position="46"/>
        <end position="168"/>
    </location>
</feature>
<proteinExistence type="predicted"/>
<keyword evidence="2" id="KW-0479">Metal-binding</keyword>
<dbReference type="InterPro" id="IPR055438">
    <property type="entry name" value="AstE_AspA_cat"/>
</dbReference>
<keyword evidence="7" id="KW-1185">Reference proteome</keyword>
<keyword evidence="4" id="KW-0862">Zinc</keyword>
<comment type="caution">
    <text evidence="6">The sequence shown here is derived from an EMBL/GenBank/DDBJ whole genome shotgun (WGS) entry which is preliminary data.</text>
</comment>
<evidence type="ECO:0000256" key="4">
    <source>
        <dbReference type="ARBA" id="ARBA00022833"/>
    </source>
</evidence>
<dbReference type="Proteomes" id="UP001354971">
    <property type="component" value="Unassembled WGS sequence"/>
</dbReference>
<evidence type="ECO:0000313" key="7">
    <source>
        <dbReference type="Proteomes" id="UP001354971"/>
    </source>
</evidence>
<name>A0ABU7LS74_9PROT</name>
<evidence type="ECO:0000313" key="6">
    <source>
        <dbReference type="EMBL" id="MEE2526772.1"/>
    </source>
</evidence>
<gene>
    <name evidence="6" type="ORF">V0U79_10355</name>
</gene>
<reference evidence="6 7" key="1">
    <citation type="submission" date="2024-01" db="EMBL/GenBank/DDBJ databases">
        <title>Hyphobacterium bacterium isolated from marine sediment.</title>
        <authorList>
            <person name="Zhao S."/>
        </authorList>
    </citation>
    <scope>NUCLEOTIDE SEQUENCE [LARGE SCALE GENOMIC DNA]</scope>
    <source>
        <strain evidence="7">HN65</strain>
    </source>
</reference>